<evidence type="ECO:0008006" key="5">
    <source>
        <dbReference type="Google" id="ProtNLM"/>
    </source>
</evidence>
<protein>
    <recommendedName>
        <fullName evidence="5">GPI anchored protein</fullName>
    </recommendedName>
</protein>
<dbReference type="Proteomes" id="UP000800038">
    <property type="component" value="Unassembled WGS sequence"/>
</dbReference>
<sequence length="640" mass="68848">MYFFDFHRGACTILLVAYFGIEVAAIVKDGPPTHRLLRAATKRSELYRRSMRITKRFEAEISYIDNENGWNGGQAFASQVKVGSQKPVFNLEEHEHHLQDVKCSNGTMTLHFVDTSSARDARSAAHGAGGGLVITSHESCNEEGERAVYRVHDVSFANDREALELSMTKATWQDAFDEIEISFAHTTDDHLYRRHANFANIQQKRQNKVNIPDKTPDNVTAATFDLASELLNTTFTANSFLAGIGDLVPLPDLPIEIGCKSCTTRGQLVLTQGAFKIDASQIDLIPDIFQGGDDGKEITSVITGGFMELVATGVGARLEMFARPAASGAFEIALFPLPILGFTIPGIGKAGAMFEPRIALDFQVGGALEVNYGLDVTVPDGSRLRVELTNLAKSGVTGFPGSRLTPLPVSVNVTEAEMLLGVAFKPSIPIGFEFAKVLKAEVTVSMSMPQLDAKLSSDVATNCGNNSNTTAIDAPNANKTQNISKDLIKLGPIALVEANISVVVDVALNVSLPLLPPPFNAFKTAVNIFSTEIPLISSCASPEKAFRSDIGTIVAPASAIFNASASVRTSAVVAPLWNNSISTAYVTTPRNNAFTTYITTTKYATTTKYVTTTAYITQTVMAHETAMARTTVTDPYGTGR</sequence>
<feature type="domain" description="DUF7223" evidence="2">
    <location>
        <begin position="253"/>
        <end position="471"/>
    </location>
</feature>
<dbReference type="Pfam" id="PF22974">
    <property type="entry name" value="DUF7029"/>
    <property type="match status" value="1"/>
</dbReference>
<keyword evidence="4" id="KW-1185">Reference proteome</keyword>
<proteinExistence type="predicted"/>
<reference evidence="3" key="1">
    <citation type="journal article" date="2020" name="Stud. Mycol.">
        <title>101 Dothideomycetes genomes: a test case for predicting lifestyles and emergence of pathogens.</title>
        <authorList>
            <person name="Haridas S."/>
            <person name="Albert R."/>
            <person name="Binder M."/>
            <person name="Bloem J."/>
            <person name="Labutti K."/>
            <person name="Salamov A."/>
            <person name="Andreopoulos B."/>
            <person name="Baker S."/>
            <person name="Barry K."/>
            <person name="Bills G."/>
            <person name="Bluhm B."/>
            <person name="Cannon C."/>
            <person name="Castanera R."/>
            <person name="Culley D."/>
            <person name="Daum C."/>
            <person name="Ezra D."/>
            <person name="Gonzalez J."/>
            <person name="Henrissat B."/>
            <person name="Kuo A."/>
            <person name="Liang C."/>
            <person name="Lipzen A."/>
            <person name="Lutzoni F."/>
            <person name="Magnuson J."/>
            <person name="Mondo S."/>
            <person name="Nolan M."/>
            <person name="Ohm R."/>
            <person name="Pangilinan J."/>
            <person name="Park H.-J."/>
            <person name="Ramirez L."/>
            <person name="Alfaro M."/>
            <person name="Sun H."/>
            <person name="Tritt A."/>
            <person name="Yoshinaga Y."/>
            <person name="Zwiers L.-H."/>
            <person name="Turgeon B."/>
            <person name="Goodwin S."/>
            <person name="Spatafora J."/>
            <person name="Crous P."/>
            <person name="Grigoriev I."/>
        </authorList>
    </citation>
    <scope>NUCLEOTIDE SEQUENCE</scope>
    <source>
        <strain evidence="3">CBS 161.51</strain>
    </source>
</reference>
<evidence type="ECO:0000313" key="4">
    <source>
        <dbReference type="Proteomes" id="UP000800038"/>
    </source>
</evidence>
<evidence type="ECO:0000259" key="1">
    <source>
        <dbReference type="Pfam" id="PF22974"/>
    </source>
</evidence>
<dbReference type="EMBL" id="ML976007">
    <property type="protein sequence ID" value="KAF1945863.1"/>
    <property type="molecule type" value="Genomic_DNA"/>
</dbReference>
<dbReference type="Pfam" id="PF23865">
    <property type="entry name" value="DUF7223"/>
    <property type="match status" value="1"/>
</dbReference>
<evidence type="ECO:0000313" key="3">
    <source>
        <dbReference type="EMBL" id="KAF1945863.1"/>
    </source>
</evidence>
<dbReference type="InterPro" id="IPR055647">
    <property type="entry name" value="DUF7223"/>
</dbReference>
<accession>A0A6A5T002</accession>
<dbReference type="OrthoDB" id="5382170at2759"/>
<gene>
    <name evidence="3" type="ORF">EJ02DRAFT_395726</name>
</gene>
<dbReference type="AlphaFoldDB" id="A0A6A5T002"/>
<dbReference type="InterPro" id="IPR054293">
    <property type="entry name" value="DUF7029"/>
</dbReference>
<organism evidence="3 4">
    <name type="scientific">Clathrospora elynae</name>
    <dbReference type="NCBI Taxonomy" id="706981"/>
    <lineage>
        <taxon>Eukaryota</taxon>
        <taxon>Fungi</taxon>
        <taxon>Dikarya</taxon>
        <taxon>Ascomycota</taxon>
        <taxon>Pezizomycotina</taxon>
        <taxon>Dothideomycetes</taxon>
        <taxon>Pleosporomycetidae</taxon>
        <taxon>Pleosporales</taxon>
        <taxon>Diademaceae</taxon>
        <taxon>Clathrospora</taxon>
    </lineage>
</organism>
<feature type="domain" description="DUF7029" evidence="1">
    <location>
        <begin position="82"/>
        <end position="179"/>
    </location>
</feature>
<evidence type="ECO:0000259" key="2">
    <source>
        <dbReference type="Pfam" id="PF23865"/>
    </source>
</evidence>
<name>A0A6A5T002_9PLEO</name>